<evidence type="ECO:0000256" key="2">
    <source>
        <dbReference type="ARBA" id="ARBA00023125"/>
    </source>
</evidence>
<dbReference type="SMART" id="SM00421">
    <property type="entry name" value="HTH_LUXR"/>
    <property type="match status" value="1"/>
</dbReference>
<dbReference type="GO" id="GO:0006355">
    <property type="term" value="P:regulation of DNA-templated transcription"/>
    <property type="evidence" value="ECO:0007669"/>
    <property type="project" value="InterPro"/>
</dbReference>
<feature type="domain" description="HTH luxR-type" evidence="4">
    <location>
        <begin position="190"/>
        <end position="255"/>
    </location>
</feature>
<dbReference type="Gene3D" id="1.10.10.10">
    <property type="entry name" value="Winged helix-like DNA-binding domain superfamily/Winged helix DNA-binding domain"/>
    <property type="match status" value="1"/>
</dbReference>
<dbReference type="SUPFAM" id="SSF46894">
    <property type="entry name" value="C-terminal effector domain of the bipartite response regulators"/>
    <property type="match status" value="1"/>
</dbReference>
<dbReference type="InterPro" id="IPR016032">
    <property type="entry name" value="Sig_transdc_resp-reg_C-effctor"/>
</dbReference>
<sequence>MPPMTTDTALPTARAARSRYRQIESSVARWRLLTDAAGVLAAEGIRPSALATILAKSLAFLSLEDGLLMTSRDDGLQVCASQGQTLPVGAHLSHAAALQTALQPGPQPPTVRHDVTSALRIGRERQAGLEILVPLCLDGKNRGVLALLSAHPAPPPSADDLTTLQTLATLLAAALSTPRQATPRVAAPDAAAALKLLTPRELEVFALLPSGWTNAAMGEHLGIAAGTVKVHVERILHKLDLHDRTQAAVRAADFGLGA</sequence>
<evidence type="ECO:0000256" key="1">
    <source>
        <dbReference type="ARBA" id="ARBA00023015"/>
    </source>
</evidence>
<dbReference type="PRINTS" id="PR00038">
    <property type="entry name" value="HTHLUXR"/>
</dbReference>
<accession>A0A843S638</accession>
<dbReference type="InterPro" id="IPR003018">
    <property type="entry name" value="GAF"/>
</dbReference>
<dbReference type="SUPFAM" id="SSF55781">
    <property type="entry name" value="GAF domain-like"/>
    <property type="match status" value="1"/>
</dbReference>
<name>A0A843S638_9BURK</name>
<dbReference type="Gene3D" id="3.30.450.40">
    <property type="match status" value="1"/>
</dbReference>
<dbReference type="Pfam" id="PF00196">
    <property type="entry name" value="GerE"/>
    <property type="match status" value="1"/>
</dbReference>
<evidence type="ECO:0000256" key="3">
    <source>
        <dbReference type="ARBA" id="ARBA00023163"/>
    </source>
</evidence>
<keyword evidence="1" id="KW-0805">Transcription regulation</keyword>
<keyword evidence="2" id="KW-0238">DNA-binding</keyword>
<dbReference type="InterPro" id="IPR036388">
    <property type="entry name" value="WH-like_DNA-bd_sf"/>
</dbReference>
<dbReference type="Pfam" id="PF13185">
    <property type="entry name" value="GAF_2"/>
    <property type="match status" value="1"/>
</dbReference>
<protein>
    <submittedName>
        <fullName evidence="5">GAF domain-containing protein</fullName>
    </submittedName>
</protein>
<proteinExistence type="predicted"/>
<dbReference type="GO" id="GO:0003677">
    <property type="term" value="F:DNA binding"/>
    <property type="evidence" value="ECO:0007669"/>
    <property type="project" value="UniProtKB-KW"/>
</dbReference>
<dbReference type="InterPro" id="IPR029016">
    <property type="entry name" value="GAF-like_dom_sf"/>
</dbReference>
<evidence type="ECO:0000313" key="5">
    <source>
        <dbReference type="EMBL" id="MQA18132.1"/>
    </source>
</evidence>
<keyword evidence="6" id="KW-1185">Reference proteome</keyword>
<dbReference type="PROSITE" id="PS50043">
    <property type="entry name" value="HTH_LUXR_2"/>
    <property type="match status" value="1"/>
</dbReference>
<evidence type="ECO:0000259" key="4">
    <source>
        <dbReference type="PROSITE" id="PS50043"/>
    </source>
</evidence>
<dbReference type="InterPro" id="IPR000792">
    <property type="entry name" value="Tscrpt_reg_LuxR_C"/>
</dbReference>
<keyword evidence="3" id="KW-0804">Transcription</keyword>
<dbReference type="PANTHER" id="PTHR44688:SF16">
    <property type="entry name" value="DNA-BINDING TRANSCRIPTIONAL ACTIVATOR DEVR_DOSR"/>
    <property type="match status" value="1"/>
</dbReference>
<organism evidence="5 6">
    <name type="scientific">Rugamonas rivuli</name>
    <dbReference type="NCBI Taxonomy" id="2743358"/>
    <lineage>
        <taxon>Bacteria</taxon>
        <taxon>Pseudomonadati</taxon>
        <taxon>Pseudomonadota</taxon>
        <taxon>Betaproteobacteria</taxon>
        <taxon>Burkholderiales</taxon>
        <taxon>Oxalobacteraceae</taxon>
        <taxon>Telluria group</taxon>
        <taxon>Rugamonas</taxon>
    </lineage>
</organism>
<dbReference type="PANTHER" id="PTHR44688">
    <property type="entry name" value="DNA-BINDING TRANSCRIPTIONAL ACTIVATOR DEVR_DOSR"/>
    <property type="match status" value="1"/>
</dbReference>
<gene>
    <name evidence="5" type="ORF">GEV01_01255</name>
</gene>
<dbReference type="CDD" id="cd06170">
    <property type="entry name" value="LuxR_C_like"/>
    <property type="match status" value="1"/>
</dbReference>
<reference evidence="5 6" key="1">
    <citation type="submission" date="2019-10" db="EMBL/GenBank/DDBJ databases">
        <title>Two novel species isolated from a subtropical stream in China.</title>
        <authorList>
            <person name="Lu H."/>
        </authorList>
    </citation>
    <scope>NUCLEOTIDE SEQUENCE [LARGE SCALE GENOMIC DNA]</scope>
    <source>
        <strain evidence="5 6">FT103W</strain>
    </source>
</reference>
<dbReference type="Proteomes" id="UP000444318">
    <property type="component" value="Unassembled WGS sequence"/>
</dbReference>
<evidence type="ECO:0000313" key="6">
    <source>
        <dbReference type="Proteomes" id="UP000444318"/>
    </source>
</evidence>
<comment type="caution">
    <text evidence="5">The sequence shown here is derived from an EMBL/GenBank/DDBJ whole genome shotgun (WGS) entry which is preliminary data.</text>
</comment>
<dbReference type="EMBL" id="WHUF01000001">
    <property type="protein sequence ID" value="MQA18132.1"/>
    <property type="molecule type" value="Genomic_DNA"/>
</dbReference>
<dbReference type="AlphaFoldDB" id="A0A843S638"/>